<accession>A0ABW4J6J7</accession>
<evidence type="ECO:0000313" key="2">
    <source>
        <dbReference type="Proteomes" id="UP001597267"/>
    </source>
</evidence>
<dbReference type="Pfam" id="PF02391">
    <property type="entry name" value="MoaE"/>
    <property type="match status" value="1"/>
</dbReference>
<dbReference type="Gene3D" id="3.90.1170.40">
    <property type="entry name" value="Molybdopterin biosynthesis MoaE subunit"/>
    <property type="match status" value="1"/>
</dbReference>
<gene>
    <name evidence="1" type="ORF">ACFQ5M_07210</name>
</gene>
<dbReference type="PANTHER" id="PTHR23404">
    <property type="entry name" value="MOLYBDOPTERIN SYNTHASE RELATED"/>
    <property type="match status" value="1"/>
</dbReference>
<comment type="caution">
    <text evidence="1">The sequence shown here is derived from an EMBL/GenBank/DDBJ whole genome shotgun (WGS) entry which is preliminary data.</text>
</comment>
<dbReference type="RefSeq" id="WP_125714417.1">
    <property type="nucleotide sequence ID" value="NZ_JBHTOP010000022.1"/>
</dbReference>
<organism evidence="1 2">
    <name type="scientific">Agrilactobacillus yilanensis</name>
    <dbReference type="NCBI Taxonomy" id="2485997"/>
    <lineage>
        <taxon>Bacteria</taxon>
        <taxon>Bacillati</taxon>
        <taxon>Bacillota</taxon>
        <taxon>Bacilli</taxon>
        <taxon>Lactobacillales</taxon>
        <taxon>Lactobacillaceae</taxon>
        <taxon>Agrilactobacillus</taxon>
    </lineage>
</organism>
<dbReference type="CDD" id="cd00756">
    <property type="entry name" value="MoaE"/>
    <property type="match status" value="1"/>
</dbReference>
<keyword evidence="2" id="KW-1185">Reference proteome</keyword>
<reference evidence="2" key="1">
    <citation type="journal article" date="2019" name="Int. J. Syst. Evol. Microbiol.">
        <title>The Global Catalogue of Microorganisms (GCM) 10K type strain sequencing project: providing services to taxonomists for standard genome sequencing and annotation.</title>
        <authorList>
            <consortium name="The Broad Institute Genomics Platform"/>
            <consortium name="The Broad Institute Genome Sequencing Center for Infectious Disease"/>
            <person name="Wu L."/>
            <person name="Ma J."/>
        </authorList>
    </citation>
    <scope>NUCLEOTIDE SEQUENCE [LARGE SCALE GENOMIC DNA]</scope>
    <source>
        <strain evidence="2">CCM 8896</strain>
    </source>
</reference>
<dbReference type="SUPFAM" id="SSF54690">
    <property type="entry name" value="Molybdopterin synthase subunit MoaE"/>
    <property type="match status" value="1"/>
</dbReference>
<name>A0ABW4J6J7_9LACO</name>
<dbReference type="Proteomes" id="UP001597267">
    <property type="component" value="Unassembled WGS sequence"/>
</dbReference>
<evidence type="ECO:0000313" key="1">
    <source>
        <dbReference type="EMBL" id="MFD1671876.1"/>
    </source>
</evidence>
<dbReference type="InterPro" id="IPR036563">
    <property type="entry name" value="MoaE_sf"/>
</dbReference>
<proteinExistence type="predicted"/>
<protein>
    <submittedName>
        <fullName evidence="1">Molybdenum cofactor biosynthesis protein MoaE</fullName>
    </submittedName>
</protein>
<sequence>MAIIDLIQGPINVEALNKQLVDPKYGGIVTFVGTVRQWTDGIQTESINYTAYEEMALKQMHELAQTVEDTGSRVIMVHRLGHLELTDAAVYVGVASEHRSTAFGQCQMLMDQIKYKVPIWKEEIDTDKVRWGGIQDDKH</sequence>
<dbReference type="EMBL" id="JBHTOP010000022">
    <property type="protein sequence ID" value="MFD1671876.1"/>
    <property type="molecule type" value="Genomic_DNA"/>
</dbReference>
<dbReference type="InterPro" id="IPR003448">
    <property type="entry name" value="Mopterin_biosynth_MoaE"/>
</dbReference>